<keyword evidence="3" id="KW-1185">Reference proteome</keyword>
<keyword evidence="1" id="KW-0732">Signal</keyword>
<accession>A0ABY7SUK9</accession>
<dbReference type="RefSeq" id="WP_272858800.1">
    <property type="nucleotide sequence ID" value="NZ_CP067134.1"/>
</dbReference>
<gene>
    <name evidence="2" type="ORF">JHW45_17095</name>
</gene>
<name>A0ABY7SUK9_9RHOB</name>
<feature type="chain" id="PRO_5045662164" description="DUF3828 domain-containing protein" evidence="1">
    <location>
        <begin position="26"/>
        <end position="178"/>
    </location>
</feature>
<sequence>MTAHRVGRTAAAAVVWLGCATLAPADEIERFHNNYTFDAAQRFKPAEAEQVAVDPEVLAKALEDYEIAVKKRLAKKKLEISRPDGVLRFVLRWDDYDTTDTTIDMKFKSDQAACFERNDVLRCYVLVSFRKITNPRDRIESRAFSDYQAEYVIDRQEDGSLRPFAVCQQDRCPGVTWK</sequence>
<protein>
    <recommendedName>
        <fullName evidence="4">DUF3828 domain-containing protein</fullName>
    </recommendedName>
</protein>
<reference evidence="2 3" key="1">
    <citation type="submission" date="2021-01" db="EMBL/GenBank/DDBJ databases">
        <title>Biogeographic distribution of Paracoccus.</title>
        <authorList>
            <person name="Hollensteiner J."/>
            <person name="Leineberger J."/>
            <person name="Brinkhoff T."/>
            <person name="Daniel R."/>
        </authorList>
    </citation>
    <scope>NUCLEOTIDE SEQUENCE [LARGE SCALE GENOMIC DNA]</scope>
    <source>
        <strain evidence="2 3">LMG25392</strain>
    </source>
</reference>
<dbReference type="Proteomes" id="UP001218412">
    <property type="component" value="Chromosome"/>
</dbReference>
<feature type="signal peptide" evidence="1">
    <location>
        <begin position="1"/>
        <end position="25"/>
    </location>
</feature>
<evidence type="ECO:0000256" key="1">
    <source>
        <dbReference type="SAM" id="SignalP"/>
    </source>
</evidence>
<proteinExistence type="predicted"/>
<evidence type="ECO:0000313" key="3">
    <source>
        <dbReference type="Proteomes" id="UP001218412"/>
    </source>
</evidence>
<evidence type="ECO:0008006" key="4">
    <source>
        <dbReference type="Google" id="ProtNLM"/>
    </source>
</evidence>
<evidence type="ECO:0000313" key="2">
    <source>
        <dbReference type="EMBL" id="WCR10725.1"/>
    </source>
</evidence>
<dbReference type="EMBL" id="CP067134">
    <property type="protein sequence ID" value="WCR10725.1"/>
    <property type="molecule type" value="Genomic_DNA"/>
</dbReference>
<dbReference type="PROSITE" id="PS51257">
    <property type="entry name" value="PROKAR_LIPOPROTEIN"/>
    <property type="match status" value="1"/>
</dbReference>
<organism evidence="2 3">
    <name type="scientific">Paracoccus stylophorae</name>
    <dbReference type="NCBI Taxonomy" id="659350"/>
    <lineage>
        <taxon>Bacteria</taxon>
        <taxon>Pseudomonadati</taxon>
        <taxon>Pseudomonadota</taxon>
        <taxon>Alphaproteobacteria</taxon>
        <taxon>Rhodobacterales</taxon>
        <taxon>Paracoccaceae</taxon>
        <taxon>Paracoccus</taxon>
    </lineage>
</organism>